<name>A0A6P6CR85_PTEVA</name>
<dbReference type="Proteomes" id="UP000515202">
    <property type="component" value="Unplaced"/>
</dbReference>
<keyword evidence="1" id="KW-1185">Reference proteome</keyword>
<gene>
    <name evidence="2" type="primary">LOC105296331</name>
</gene>
<dbReference type="GeneID" id="105296331"/>
<proteinExistence type="predicted"/>
<accession>A0A6P6CR85</accession>
<dbReference type="InterPro" id="IPR053040">
    <property type="entry name" value="LRR-containing_protein_71"/>
</dbReference>
<evidence type="ECO:0000313" key="2">
    <source>
        <dbReference type="RefSeq" id="XP_023390086.1"/>
    </source>
</evidence>
<dbReference type="RefSeq" id="XP_023390086.1">
    <property type="nucleotide sequence ID" value="XM_023534318.1"/>
</dbReference>
<dbReference type="PANTHER" id="PTHR46984">
    <property type="entry name" value="LEUCINE-RICH REPEAT-CONTAINING PROTEIN 71"/>
    <property type="match status" value="1"/>
</dbReference>
<dbReference type="AlphaFoldDB" id="A0A6P6CR85"/>
<protein>
    <submittedName>
        <fullName evidence="2">Leucine-rich repeat-containing protein 71-like isoform X2</fullName>
    </submittedName>
</protein>
<evidence type="ECO:0000313" key="1">
    <source>
        <dbReference type="Proteomes" id="UP000515202"/>
    </source>
</evidence>
<dbReference type="PANTHER" id="PTHR46984:SF1">
    <property type="entry name" value="LEUCINE-RICH REPEAT-CONTAINING PROTEIN 71"/>
    <property type="match status" value="1"/>
</dbReference>
<organism evidence="1 2">
    <name type="scientific">Pteropus vampyrus</name>
    <name type="common">Large flying fox</name>
    <dbReference type="NCBI Taxonomy" id="132908"/>
    <lineage>
        <taxon>Eukaryota</taxon>
        <taxon>Metazoa</taxon>
        <taxon>Chordata</taxon>
        <taxon>Craniata</taxon>
        <taxon>Vertebrata</taxon>
        <taxon>Euteleostomi</taxon>
        <taxon>Mammalia</taxon>
        <taxon>Eutheria</taxon>
        <taxon>Laurasiatheria</taxon>
        <taxon>Chiroptera</taxon>
        <taxon>Yinpterochiroptera</taxon>
        <taxon>Pteropodoidea</taxon>
        <taxon>Pteropodidae</taxon>
        <taxon>Pteropodinae</taxon>
        <taxon>Pteropus</taxon>
    </lineage>
</organism>
<reference evidence="2" key="1">
    <citation type="submission" date="2025-08" db="UniProtKB">
        <authorList>
            <consortium name="RefSeq"/>
        </authorList>
    </citation>
    <scope>IDENTIFICATION</scope>
    <source>
        <tissue evidence="2">Kidney</tissue>
    </source>
</reference>
<sequence>MPAATSLLQQLVAEATEMVNPLLEPAEHRDGRVFMPGNKALLHLNLLRNRITEVGLESFLATVQYQAQFSKSKSAGKGPVGLLWLSLAKNCFSMQCPAYTTIQELLLPRDPTTKAKPREDEGTCA</sequence>